<accession>A0A1G8CQB6</accession>
<dbReference type="AlphaFoldDB" id="A0A1G8CQB6"/>
<dbReference type="Pfam" id="PF02129">
    <property type="entry name" value="Peptidase_S15"/>
    <property type="match status" value="1"/>
</dbReference>
<name>A0A1G8CQB6_9SPHI</name>
<dbReference type="InterPro" id="IPR000383">
    <property type="entry name" value="Xaa-Pro-like_dom"/>
</dbReference>
<dbReference type="STRING" id="551996.SAMN05192573_11011"/>
<dbReference type="SUPFAM" id="SSF53474">
    <property type="entry name" value="alpha/beta-Hydrolases"/>
    <property type="match status" value="1"/>
</dbReference>
<feature type="domain" description="Xaa-Pro dipeptidyl-peptidase-like" evidence="2">
    <location>
        <begin position="39"/>
        <end position="300"/>
    </location>
</feature>
<feature type="chain" id="PRO_5011546207" description="Xaa-Pro dipeptidyl-peptidase-like domain-containing protein" evidence="1">
    <location>
        <begin position="22"/>
        <end position="325"/>
    </location>
</feature>
<keyword evidence="4" id="KW-1185">Reference proteome</keyword>
<protein>
    <recommendedName>
        <fullName evidence="2">Xaa-Pro dipeptidyl-peptidase-like domain-containing protein</fullName>
    </recommendedName>
</protein>
<evidence type="ECO:0000259" key="2">
    <source>
        <dbReference type="Pfam" id="PF02129"/>
    </source>
</evidence>
<feature type="signal peptide" evidence="1">
    <location>
        <begin position="1"/>
        <end position="21"/>
    </location>
</feature>
<reference evidence="4" key="1">
    <citation type="submission" date="2016-10" db="EMBL/GenBank/DDBJ databases">
        <authorList>
            <person name="Varghese N."/>
            <person name="Submissions S."/>
        </authorList>
    </citation>
    <scope>NUCLEOTIDE SEQUENCE [LARGE SCALE GENOMIC DNA]</scope>
    <source>
        <strain evidence="4">Gh-67</strain>
    </source>
</reference>
<evidence type="ECO:0000313" key="4">
    <source>
        <dbReference type="Proteomes" id="UP000199705"/>
    </source>
</evidence>
<dbReference type="EMBL" id="FNCG01000010">
    <property type="protein sequence ID" value="SDH47543.1"/>
    <property type="molecule type" value="Genomic_DNA"/>
</dbReference>
<evidence type="ECO:0000256" key="1">
    <source>
        <dbReference type="SAM" id="SignalP"/>
    </source>
</evidence>
<dbReference type="Gene3D" id="1.10.10.800">
    <property type="match status" value="1"/>
</dbReference>
<sequence>MMKKILVVLVLLYYAAVNTFANERSIDPKNVREVNFKRDGLKLVGNLYTPANFNEKAMYKAVIVEGSFTSVKEQMPAFYAQRLADNGFVVLAFDYSHYGESEGNPRQLESPEEKLKDLKAAVTYLTGLPYIKGVGMVGVCTSAGNAVDLAANDTRIKAIATVAGFLPDPALGITMFGEKEVARRKALAEAAREDFAKTGKAQTIPAYSEVDQSAVNFAPKGIFDYYFNKARGGVPQYKNAAAVMSLDALLKFDPISEAHLIKVPTMVIHSDGSAFPQQAKKLYAKLEGEKELVWGDGIHFDYYDGPKQVDFAVKNITRYFNQYLN</sequence>
<dbReference type="PANTHER" id="PTHR47751:SF1">
    <property type="entry name" value="SUPERFAMILY HYDROLASE, PUTATIVE (AFU_ORTHOLOGUE AFUA_2G16580)-RELATED"/>
    <property type="match status" value="1"/>
</dbReference>
<dbReference type="InterPro" id="IPR029058">
    <property type="entry name" value="AB_hydrolase_fold"/>
</dbReference>
<dbReference type="GO" id="GO:0016787">
    <property type="term" value="F:hydrolase activity"/>
    <property type="evidence" value="ECO:0007669"/>
    <property type="project" value="InterPro"/>
</dbReference>
<dbReference type="Gene3D" id="3.40.50.1820">
    <property type="entry name" value="alpha/beta hydrolase"/>
    <property type="match status" value="1"/>
</dbReference>
<dbReference type="Proteomes" id="UP000199705">
    <property type="component" value="Unassembled WGS sequence"/>
</dbReference>
<dbReference type="InterPro" id="IPR051411">
    <property type="entry name" value="Polyketide_trans_af380"/>
</dbReference>
<evidence type="ECO:0000313" key="3">
    <source>
        <dbReference type="EMBL" id="SDH47543.1"/>
    </source>
</evidence>
<keyword evidence="1" id="KW-0732">Signal</keyword>
<organism evidence="3 4">
    <name type="scientific">Mucilaginibacter gossypii</name>
    <dbReference type="NCBI Taxonomy" id="551996"/>
    <lineage>
        <taxon>Bacteria</taxon>
        <taxon>Pseudomonadati</taxon>
        <taxon>Bacteroidota</taxon>
        <taxon>Sphingobacteriia</taxon>
        <taxon>Sphingobacteriales</taxon>
        <taxon>Sphingobacteriaceae</taxon>
        <taxon>Mucilaginibacter</taxon>
    </lineage>
</organism>
<proteinExistence type="predicted"/>
<dbReference type="PANTHER" id="PTHR47751">
    <property type="entry name" value="SUPERFAMILY HYDROLASE, PUTATIVE (AFU_ORTHOLOGUE AFUA_2G16580)-RELATED"/>
    <property type="match status" value="1"/>
</dbReference>
<gene>
    <name evidence="3" type="ORF">SAMN05192573_11011</name>
</gene>